<dbReference type="EMBL" id="OUNR01000012">
    <property type="protein sequence ID" value="SPP64509.1"/>
    <property type="molecule type" value="Genomic_DNA"/>
</dbReference>
<dbReference type="SUPFAM" id="SSF52091">
    <property type="entry name" value="SpoIIaa-like"/>
    <property type="match status" value="1"/>
</dbReference>
<evidence type="ECO:0000313" key="2">
    <source>
        <dbReference type="EMBL" id="SPP64509.1"/>
    </source>
</evidence>
<name>A0A330LBX7_9BACT</name>
<reference evidence="3" key="1">
    <citation type="submission" date="2018-04" db="EMBL/GenBank/DDBJ databases">
        <authorList>
            <person name="Lucker S."/>
            <person name="Sakoula D."/>
        </authorList>
    </citation>
    <scope>NUCLEOTIDE SEQUENCE [LARGE SCALE GENOMIC DNA]</scope>
</reference>
<dbReference type="OrthoDB" id="123429at2"/>
<dbReference type="Proteomes" id="UP000248168">
    <property type="component" value="Unassembled WGS sequence"/>
</dbReference>
<organism evidence="2 3">
    <name type="scientific">Nitrospira lenta</name>
    <dbReference type="NCBI Taxonomy" id="1436998"/>
    <lineage>
        <taxon>Bacteria</taxon>
        <taxon>Pseudomonadati</taxon>
        <taxon>Nitrospirota</taxon>
        <taxon>Nitrospiria</taxon>
        <taxon>Nitrospirales</taxon>
        <taxon>Nitrospiraceae</taxon>
        <taxon>Nitrospira</taxon>
    </lineage>
</organism>
<evidence type="ECO:0000259" key="1">
    <source>
        <dbReference type="PROSITE" id="PS50801"/>
    </source>
</evidence>
<evidence type="ECO:0000313" key="3">
    <source>
        <dbReference type="Proteomes" id="UP000248168"/>
    </source>
</evidence>
<gene>
    <name evidence="2" type="ORF">NITLEN_20149</name>
</gene>
<dbReference type="InterPro" id="IPR036513">
    <property type="entry name" value="STAS_dom_sf"/>
</dbReference>
<dbReference type="PROSITE" id="PS50801">
    <property type="entry name" value="STAS"/>
    <property type="match status" value="1"/>
</dbReference>
<proteinExistence type="predicted"/>
<accession>A0A330LBX7</accession>
<feature type="domain" description="STAS" evidence="1">
    <location>
        <begin position="2"/>
        <end position="91"/>
    </location>
</feature>
<protein>
    <recommendedName>
        <fullName evidence="1">STAS domain-containing protein</fullName>
    </recommendedName>
</protein>
<dbReference type="InParanoid" id="A0A330LBX7"/>
<dbReference type="Gene3D" id="3.30.750.24">
    <property type="entry name" value="STAS domain"/>
    <property type="match status" value="1"/>
</dbReference>
<dbReference type="InterPro" id="IPR002645">
    <property type="entry name" value="STAS_dom"/>
</dbReference>
<keyword evidence="3" id="KW-1185">Reference proteome</keyword>
<dbReference type="RefSeq" id="WP_121988897.1">
    <property type="nucleotide sequence ID" value="NZ_OUNR01000012.1"/>
</dbReference>
<dbReference type="AlphaFoldDB" id="A0A330LBX7"/>
<sequence>MLRITIRTDKHSTIFQLEGRLAGAWVQELDRCWEASASTKAAHPRVVDLSAVTYVDAEGKGLLKKIFQAGAKLVASGCVTSSVVNEITHGG</sequence>
<dbReference type="Pfam" id="PF01740">
    <property type="entry name" value="STAS"/>
    <property type="match status" value="1"/>
</dbReference>